<dbReference type="EMBL" id="CP029347">
    <property type="protein sequence ID" value="AWL11914.1"/>
    <property type="molecule type" value="Genomic_DNA"/>
</dbReference>
<dbReference type="Proteomes" id="UP000245728">
    <property type="component" value="Chromosome"/>
</dbReference>
<evidence type="ECO:0000313" key="2">
    <source>
        <dbReference type="Proteomes" id="UP000245728"/>
    </source>
</evidence>
<name>A0A2S2E2Q0_9ALTE</name>
<dbReference type="RefSeq" id="WP_162558535.1">
    <property type="nucleotide sequence ID" value="NZ_CP029347.1"/>
</dbReference>
<sequence length="56" mass="6538">MKTVNTISKWAAFVWLWRHDAEAKWYWLRQLIKGVDLREAVADNLMDFGLTSKAGV</sequence>
<protein>
    <submittedName>
        <fullName evidence="1">Uncharacterized protein</fullName>
    </submittedName>
</protein>
<gene>
    <name evidence="1" type="ORF">HMF8227_01439</name>
</gene>
<reference evidence="1 2" key="1">
    <citation type="submission" date="2018-05" db="EMBL/GenBank/DDBJ databases">
        <title>Salinimonas sp. HMF8227 Genome sequencing and assembly.</title>
        <authorList>
            <person name="Kang H."/>
            <person name="Kang J."/>
            <person name="Cha I."/>
            <person name="Kim H."/>
            <person name="Joh K."/>
        </authorList>
    </citation>
    <scope>NUCLEOTIDE SEQUENCE [LARGE SCALE GENOMIC DNA]</scope>
    <source>
        <strain evidence="1 2">HMF8227</strain>
    </source>
</reference>
<evidence type="ECO:0000313" key="1">
    <source>
        <dbReference type="EMBL" id="AWL11914.1"/>
    </source>
</evidence>
<organism evidence="1 2">
    <name type="scientific">Saliniradius amylolyticus</name>
    <dbReference type="NCBI Taxonomy" id="2183582"/>
    <lineage>
        <taxon>Bacteria</taxon>
        <taxon>Pseudomonadati</taxon>
        <taxon>Pseudomonadota</taxon>
        <taxon>Gammaproteobacteria</taxon>
        <taxon>Alteromonadales</taxon>
        <taxon>Alteromonadaceae</taxon>
        <taxon>Saliniradius</taxon>
    </lineage>
</organism>
<dbReference type="AlphaFoldDB" id="A0A2S2E2Q0"/>
<accession>A0A2S2E2Q0</accession>
<proteinExistence type="predicted"/>
<dbReference type="KEGG" id="salh:HMF8227_01439"/>
<keyword evidence="2" id="KW-1185">Reference proteome</keyword>